<dbReference type="PANTHER" id="PTHR36512">
    <property type="entry name" value="D-AMINOPEPTIDASE"/>
    <property type="match status" value="1"/>
</dbReference>
<comment type="similarity">
    <text evidence="1">Belongs to the peptidase S58 family.</text>
</comment>
<keyword evidence="3" id="KW-1185">Reference proteome</keyword>
<dbReference type="GO" id="GO:0004177">
    <property type="term" value="F:aminopeptidase activity"/>
    <property type="evidence" value="ECO:0007669"/>
    <property type="project" value="UniProtKB-KW"/>
</dbReference>
<accession>A0A1G5IRT8</accession>
<reference evidence="2 3" key="1">
    <citation type="submission" date="2016-10" db="EMBL/GenBank/DDBJ databases">
        <authorList>
            <person name="de Groot N.N."/>
        </authorList>
    </citation>
    <scope>NUCLEOTIDE SEQUENCE [LARGE SCALE GENOMIC DNA]</scope>
    <source>
        <strain evidence="2 3">CGMCC 1.8925</strain>
    </source>
</reference>
<keyword evidence="2" id="KW-0031">Aminopeptidase</keyword>
<dbReference type="Gene3D" id="3.60.70.12">
    <property type="entry name" value="L-amino peptidase D-ALA esterase/amidase"/>
    <property type="match status" value="1"/>
</dbReference>
<dbReference type="InterPro" id="IPR005321">
    <property type="entry name" value="Peptidase_S58_DmpA"/>
</dbReference>
<evidence type="ECO:0000313" key="2">
    <source>
        <dbReference type="EMBL" id="SCY78733.1"/>
    </source>
</evidence>
<dbReference type="Pfam" id="PF03576">
    <property type="entry name" value="Peptidase_S58"/>
    <property type="match status" value="1"/>
</dbReference>
<protein>
    <submittedName>
        <fullName evidence="2">D-aminopeptidase</fullName>
    </submittedName>
</protein>
<dbReference type="RefSeq" id="WP_090745734.1">
    <property type="nucleotide sequence ID" value="NZ_FMVT01000009.1"/>
</dbReference>
<dbReference type="CDD" id="cd02252">
    <property type="entry name" value="nylC_like"/>
    <property type="match status" value="1"/>
</dbReference>
<name>A0A1G5IRT8_9RHOB</name>
<keyword evidence="2" id="KW-0378">Hydrolase</keyword>
<organism evidence="2 3">
    <name type="scientific">Paracoccus tibetensis</name>
    <dbReference type="NCBI Taxonomy" id="336292"/>
    <lineage>
        <taxon>Bacteria</taxon>
        <taxon>Pseudomonadati</taxon>
        <taxon>Pseudomonadota</taxon>
        <taxon>Alphaproteobacteria</taxon>
        <taxon>Rhodobacterales</taxon>
        <taxon>Paracoccaceae</taxon>
        <taxon>Paracoccus</taxon>
    </lineage>
</organism>
<dbReference type="PANTHER" id="PTHR36512:SF3">
    <property type="entry name" value="BLR5678 PROTEIN"/>
    <property type="match status" value="1"/>
</dbReference>
<evidence type="ECO:0000256" key="1">
    <source>
        <dbReference type="ARBA" id="ARBA00007068"/>
    </source>
</evidence>
<dbReference type="AlphaFoldDB" id="A0A1G5IRT8"/>
<dbReference type="OrthoDB" id="9808347at2"/>
<sequence length="329" mass="32655">MRPGARNLITDVAGLRVGNASDAALQSGVTVLVGDAPFAASVHVMGGAPGTRETDLLAPDKLVPAVDALVLSGGSAFGLAACDGVMAALHAAGRGFAVGAARVPIVPGAIVFDLLNGGDKAWARNPYPALGEAAFAAATARFEIGSHGAGTGALTGNLKGGLGSASAVLEGGATVGALVVVNALGQATVGETRHFWAAPWELEGEFGGLGLPAAFPAAHEPAPMKRMGEATTIAIVATDAALDKAQLQRMAVAAHDGMARALVPSHTPLDGDLVFAASTGARPLADPLADPFLLGHAAAATLARAIARAVYAARPCAGDRQPCWSGLAH</sequence>
<dbReference type="STRING" id="336292.SAMN05660710_02783"/>
<dbReference type="SUPFAM" id="SSF56266">
    <property type="entry name" value="DmpA/ArgJ-like"/>
    <property type="match status" value="1"/>
</dbReference>
<dbReference type="Proteomes" id="UP000199502">
    <property type="component" value="Unassembled WGS sequence"/>
</dbReference>
<keyword evidence="2" id="KW-0645">Protease</keyword>
<dbReference type="EMBL" id="FMVT01000009">
    <property type="protein sequence ID" value="SCY78733.1"/>
    <property type="molecule type" value="Genomic_DNA"/>
</dbReference>
<evidence type="ECO:0000313" key="3">
    <source>
        <dbReference type="Proteomes" id="UP000199502"/>
    </source>
</evidence>
<dbReference type="InterPro" id="IPR016117">
    <property type="entry name" value="ArgJ-like_dom_sf"/>
</dbReference>
<proteinExistence type="inferred from homology"/>
<gene>
    <name evidence="2" type="ORF">SAMN05660710_02783</name>
</gene>